<gene>
    <name evidence="1" type="ORF">SAMN05414137_120191</name>
</gene>
<organism evidence="1 2">
    <name type="scientific">Streptacidiphilus jiangxiensis</name>
    <dbReference type="NCBI Taxonomy" id="235985"/>
    <lineage>
        <taxon>Bacteria</taxon>
        <taxon>Bacillati</taxon>
        <taxon>Actinomycetota</taxon>
        <taxon>Actinomycetes</taxon>
        <taxon>Kitasatosporales</taxon>
        <taxon>Streptomycetaceae</taxon>
        <taxon>Streptacidiphilus</taxon>
    </lineage>
</organism>
<name>A0A1H7WKG6_STRJI</name>
<dbReference type="EMBL" id="FOAZ01000020">
    <property type="protein sequence ID" value="SEM21387.1"/>
    <property type="molecule type" value="Genomic_DNA"/>
</dbReference>
<sequence>MTIEEERRAARALVSQADSVGRDSGREPLRAVLQWLTRGRLGRRQGPYISPDLGTPWQDTPSHRRGWRWRAVYLEGEPVFEVDYVVCSRCCLGWVEQPATHEPFQRLGLAAAGLTRLRVENPGLSWHTLGGHLVYAVPFWNAIGTGVPGSYQQRELCPHVVRE</sequence>
<dbReference type="Proteomes" id="UP000183015">
    <property type="component" value="Unassembled WGS sequence"/>
</dbReference>
<evidence type="ECO:0000313" key="1">
    <source>
        <dbReference type="EMBL" id="SEM21387.1"/>
    </source>
</evidence>
<evidence type="ECO:0000313" key="2">
    <source>
        <dbReference type="Proteomes" id="UP000183015"/>
    </source>
</evidence>
<keyword evidence="2" id="KW-1185">Reference proteome</keyword>
<reference evidence="2" key="1">
    <citation type="submission" date="2016-10" db="EMBL/GenBank/DDBJ databases">
        <authorList>
            <person name="Varghese N."/>
        </authorList>
    </citation>
    <scope>NUCLEOTIDE SEQUENCE [LARGE SCALE GENOMIC DNA]</scope>
    <source>
        <strain evidence="2">DSM 45096 / BCRC 16803 / CGMCC 4.1857 / CIP 109030 / JCM 12277 / KCTC 19219 / NBRC 100920 / 33214</strain>
    </source>
</reference>
<accession>A0A1H7WKG6</accession>
<proteinExistence type="predicted"/>
<dbReference type="OrthoDB" id="3395574at2"/>
<dbReference type="AlphaFoldDB" id="A0A1H7WKG6"/>
<protein>
    <submittedName>
        <fullName evidence="1">Uncharacterized protein</fullName>
    </submittedName>
</protein>